<dbReference type="EMBL" id="AOME01000088">
    <property type="protein sequence ID" value="EMA48601.1"/>
    <property type="molecule type" value="Genomic_DNA"/>
</dbReference>
<accession>M0MSM6</accession>
<sequence length="97" mass="11035">MTLFSQIRETVQRVISTGSNITNRSDIDAETAQKLQEVSAGRRQMTDELLNEAHAEIGDVVQAYCDHPQELQNEYFDGDWLHRDCKCGTYLGTVEDQ</sequence>
<protein>
    <submittedName>
        <fullName evidence="1">Uncharacterized protein</fullName>
    </submittedName>
</protein>
<dbReference type="RefSeq" id="WP_005046320.1">
    <property type="nucleotide sequence ID" value="NZ_AOME01000088.1"/>
</dbReference>
<evidence type="ECO:0000313" key="2">
    <source>
        <dbReference type="Proteomes" id="UP000011625"/>
    </source>
</evidence>
<dbReference type="PATRIC" id="fig|1227456.3.peg.3923"/>
<evidence type="ECO:0000313" key="1">
    <source>
        <dbReference type="EMBL" id="EMA48601.1"/>
    </source>
</evidence>
<name>M0MSM6_9EURY</name>
<dbReference type="OrthoDB" id="215710at2157"/>
<keyword evidence="2" id="KW-1185">Reference proteome</keyword>
<organism evidence="1 2">
    <name type="scientific">Halococcus salifodinae DSM 8989</name>
    <dbReference type="NCBI Taxonomy" id="1227456"/>
    <lineage>
        <taxon>Archaea</taxon>
        <taxon>Methanobacteriati</taxon>
        <taxon>Methanobacteriota</taxon>
        <taxon>Stenosarchaea group</taxon>
        <taxon>Halobacteria</taxon>
        <taxon>Halobacteriales</taxon>
        <taxon>Halococcaceae</taxon>
        <taxon>Halococcus</taxon>
    </lineage>
</organism>
<proteinExistence type="predicted"/>
<dbReference type="Proteomes" id="UP000011625">
    <property type="component" value="Unassembled WGS sequence"/>
</dbReference>
<reference evidence="1 2" key="1">
    <citation type="journal article" date="2014" name="PLoS Genet.">
        <title>Phylogenetically driven sequencing of extremely halophilic archaea reveals strategies for static and dynamic osmo-response.</title>
        <authorList>
            <person name="Becker E.A."/>
            <person name="Seitzer P.M."/>
            <person name="Tritt A."/>
            <person name="Larsen D."/>
            <person name="Krusor M."/>
            <person name="Yao A.I."/>
            <person name="Wu D."/>
            <person name="Madern D."/>
            <person name="Eisen J.A."/>
            <person name="Darling A.E."/>
            <person name="Facciotti M.T."/>
        </authorList>
    </citation>
    <scope>NUCLEOTIDE SEQUENCE [LARGE SCALE GENOMIC DNA]</scope>
    <source>
        <strain evidence="1 2">DSM 8989</strain>
    </source>
</reference>
<comment type="caution">
    <text evidence="1">The sequence shown here is derived from an EMBL/GenBank/DDBJ whole genome shotgun (WGS) entry which is preliminary data.</text>
</comment>
<gene>
    <name evidence="1" type="ORF">C450_19336</name>
</gene>
<dbReference type="AlphaFoldDB" id="M0MSM6"/>